<dbReference type="EMBL" id="PYAL01000001">
    <property type="protein sequence ID" value="RXN92590.1"/>
    <property type="molecule type" value="Genomic_DNA"/>
</dbReference>
<dbReference type="Proteomes" id="UP000290849">
    <property type="component" value="Unassembled WGS sequence"/>
</dbReference>
<dbReference type="SUPFAM" id="SSF56784">
    <property type="entry name" value="HAD-like"/>
    <property type="match status" value="1"/>
</dbReference>
<dbReference type="Pfam" id="PF15632">
    <property type="entry name" value="ATPgrasp_Ter"/>
    <property type="match status" value="1"/>
</dbReference>
<evidence type="ECO:0000256" key="1">
    <source>
        <dbReference type="PROSITE-ProRule" id="PRU00409"/>
    </source>
</evidence>
<dbReference type="InterPro" id="IPR011761">
    <property type="entry name" value="ATP-grasp"/>
</dbReference>
<keyword evidence="4" id="KW-1185">Reference proteome</keyword>
<gene>
    <name evidence="3" type="ORF">C7R54_02200</name>
</gene>
<evidence type="ECO:0000313" key="3">
    <source>
        <dbReference type="EMBL" id="RXN92590.1"/>
    </source>
</evidence>
<dbReference type="AlphaFoldDB" id="A0A4V1MSM8"/>
<dbReference type="RefSeq" id="WP_129148551.1">
    <property type="nucleotide sequence ID" value="NZ_JBHSDO010000006.1"/>
</dbReference>
<accession>A0A4V1MSM8</accession>
<keyword evidence="1" id="KW-0547">Nucleotide-binding</keyword>
<dbReference type="GO" id="GO:0005524">
    <property type="term" value="F:ATP binding"/>
    <property type="evidence" value="ECO:0007669"/>
    <property type="project" value="UniProtKB-UniRule"/>
</dbReference>
<comment type="caution">
    <text evidence="3">The sequence shown here is derived from an EMBL/GenBank/DDBJ whole genome shotgun (WGS) entry which is preliminary data.</text>
</comment>
<dbReference type="Gene3D" id="3.40.50.20">
    <property type="match status" value="1"/>
</dbReference>
<name>A0A4V1MSM8_9BURK</name>
<evidence type="ECO:0000259" key="2">
    <source>
        <dbReference type="PROSITE" id="PS50975"/>
    </source>
</evidence>
<dbReference type="SUPFAM" id="SSF56059">
    <property type="entry name" value="Glutathione synthetase ATP-binding domain-like"/>
    <property type="match status" value="1"/>
</dbReference>
<reference evidence="3 4" key="1">
    <citation type="journal article" date="2017" name="Int. J. Syst. Evol. Microbiol.">
        <title>Achromobacter aloeverae sp. nov., isolated from the root of Aloe vera (L.) Burm.f.</title>
        <authorList>
            <person name="Kuncharoen N."/>
            <person name="Muramatsu Y."/>
            <person name="Shibata C."/>
            <person name="Kamakura Y."/>
            <person name="Nakagawa Y."/>
            <person name="Tanasupawat S."/>
        </authorList>
    </citation>
    <scope>NUCLEOTIDE SEQUENCE [LARGE SCALE GENOMIC DNA]</scope>
    <source>
        <strain evidence="3 4">AVA-1</strain>
    </source>
</reference>
<organism evidence="3 4">
    <name type="scientific">Achromobacter aloeverae</name>
    <dbReference type="NCBI Taxonomy" id="1750518"/>
    <lineage>
        <taxon>Bacteria</taxon>
        <taxon>Pseudomonadati</taxon>
        <taxon>Pseudomonadota</taxon>
        <taxon>Betaproteobacteria</taxon>
        <taxon>Burkholderiales</taxon>
        <taxon>Alcaligenaceae</taxon>
        <taxon>Achromobacter</taxon>
    </lineage>
</organism>
<keyword evidence="1" id="KW-0067">ATP-binding</keyword>
<protein>
    <submittedName>
        <fullName evidence="3">Carbamoyl-phosphate synthase large subunit</fullName>
    </submittedName>
</protein>
<dbReference type="GO" id="GO:0046872">
    <property type="term" value="F:metal ion binding"/>
    <property type="evidence" value="ECO:0007669"/>
    <property type="project" value="InterPro"/>
</dbReference>
<feature type="domain" description="ATP-grasp" evidence="2">
    <location>
        <begin position="113"/>
        <end position="285"/>
    </location>
</feature>
<dbReference type="OrthoDB" id="9803907at2"/>
<dbReference type="InterPro" id="IPR036412">
    <property type="entry name" value="HAD-like_sf"/>
</dbReference>
<evidence type="ECO:0000313" key="4">
    <source>
        <dbReference type="Proteomes" id="UP000290849"/>
    </source>
</evidence>
<proteinExistence type="predicted"/>
<dbReference type="PROSITE" id="PS50975">
    <property type="entry name" value="ATP_GRASP"/>
    <property type="match status" value="1"/>
</dbReference>
<sequence length="425" mass="46667">MKKVRVLVFPCGSENAAEVHQALRYSVHVEILGASSVEDHGRFRFDNYIGGVPNIADPSFDQAFHRIIIENRIDLVFATHDSVLNHLAPRAKCMGFFLVNGDPEAAAVARSKRRTYALFSGLDWAPATWASPEDVPQWPVVIKPDEGQGGQGVSLVHDLGQARAVLAQGPDNLIVEYLPGAELTVDCFSDADGALVWVGPRTRERVRAGISMRCQLWPESSPEISAIAGEINGRLRLRGPWFFQLKADSLGRWKLLEICCRIAGSMVAQRARGVNLPLMAVQDYLGRKLAALPSGAVSVVDRNIATRAALDVEFDTVFVDLDDTLVMNGHAVPIVLAFLHQCVAQGKRIKLITRHAAIVGETLAAAHIAPTLFDEIIHLRNGEPKGDYVSPRSIFIDNYFPDRLDVARKTGVPVLDVDAVEFFLR</sequence>
<dbReference type="Gene3D" id="3.30.470.20">
    <property type="entry name" value="ATP-grasp fold, B domain"/>
    <property type="match status" value="1"/>
</dbReference>